<reference evidence="2" key="1">
    <citation type="submission" date="2018-01" db="EMBL/GenBank/DDBJ databases">
        <title>The opportunistic pathogen Serratia marcescens is an overlooked threat to honeybees.</title>
        <authorList>
            <person name="Raymann K."/>
            <person name="Shaffer Z."/>
            <person name="Coon K."/>
            <person name="Salisbury S."/>
            <person name="Moran N.A."/>
        </authorList>
    </citation>
    <scope>NUCLEOTIDE SEQUENCE [LARGE SCALE GENOMIC DNA]</scope>
    <source>
        <strain evidence="2">KZ19</strain>
    </source>
</reference>
<reference evidence="1 3" key="2">
    <citation type="submission" date="2024-07" db="EMBL/GenBank/DDBJ databases">
        <title>Making a pathogen? Evaluating the impact of protist predation on the evolution of virulence in Serratia marcescens.</title>
        <authorList>
            <person name="Hopkins H."/>
            <person name="Lopezguerra C."/>
            <person name="Lau M.-J."/>
        </authorList>
    </citation>
    <scope>NUCLEOTIDE SEQUENCE [LARGE SCALE GENOMIC DNA]</scope>
    <source>
        <strain evidence="1 3">KZ19</strain>
    </source>
</reference>
<accession>A0AAP8PYZ1</accession>
<evidence type="ECO:0000313" key="3">
    <source>
        <dbReference type="Proteomes" id="UP000237365"/>
    </source>
</evidence>
<gene>
    <name evidence="1" type="ORF">C3R40_001850</name>
    <name evidence="2" type="ORF">C3R40_09300</name>
</gene>
<comment type="caution">
    <text evidence="2">The sequence shown here is derived from an EMBL/GenBank/DDBJ whole genome shotgun (WGS) entry which is preliminary data.</text>
</comment>
<dbReference type="AlphaFoldDB" id="A0AAP8PYZ1"/>
<evidence type="ECO:0000313" key="2">
    <source>
        <dbReference type="EMBL" id="POP17284.1"/>
    </source>
</evidence>
<dbReference type="EMBL" id="PQGI01000007">
    <property type="protein sequence ID" value="POP17284.1"/>
    <property type="molecule type" value="Genomic_DNA"/>
</dbReference>
<dbReference type="RefSeq" id="WP_103681946.1">
    <property type="nucleotide sequence ID" value="NZ_JALHSA010000013.1"/>
</dbReference>
<dbReference type="EMBL" id="PQGI02000001">
    <property type="protein sequence ID" value="MEX3185359.1"/>
    <property type="molecule type" value="Genomic_DNA"/>
</dbReference>
<protein>
    <submittedName>
        <fullName evidence="2">Uncharacterized protein</fullName>
    </submittedName>
</protein>
<sequence>MEYELDIKENAMDSLNEALAKYELGEQGELRQYKFAILHFSHFLELILKLYISSVDEALLFSKCFRYVEKRVKQDRSNLLQAYEALCDEGKELSELLKDVPYPHTITLDQALEFAKCEKCSITGVDFVDIDFCKDIEWIKGLRNNIEHYQFRLSPKEARLCIGRLVRSVIEFLDVFDLFDLEDEVGKGNYKTFNILADEYTHMLKEAEMDVAERKAAVFRGVRPKHYALIEWNVYECPECSNDTLIPADDSPTGYRCTFCSNEDSDELDVYCDCCGVPAPAEDMAVWPMDDGSLEYRCYYCSGRHAADKDD</sequence>
<dbReference type="Proteomes" id="UP000237365">
    <property type="component" value="Unassembled WGS sequence"/>
</dbReference>
<proteinExistence type="predicted"/>
<reference evidence="1 3" key="3">
    <citation type="submission" date="2024-07" db="EMBL/GenBank/DDBJ databases">
        <authorList>
            <person name="Raymann K."/>
        </authorList>
    </citation>
    <scope>NUCLEOTIDE SEQUENCE [LARGE SCALE GENOMIC DNA]</scope>
    <source>
        <strain evidence="1 3">KZ19</strain>
    </source>
</reference>
<organism evidence="2">
    <name type="scientific">Serratia marcescens</name>
    <dbReference type="NCBI Taxonomy" id="615"/>
    <lineage>
        <taxon>Bacteria</taxon>
        <taxon>Pseudomonadati</taxon>
        <taxon>Pseudomonadota</taxon>
        <taxon>Gammaproteobacteria</taxon>
        <taxon>Enterobacterales</taxon>
        <taxon>Yersiniaceae</taxon>
        <taxon>Serratia</taxon>
    </lineage>
</organism>
<name>A0AAP8PYZ1_SERMA</name>
<evidence type="ECO:0000313" key="1">
    <source>
        <dbReference type="EMBL" id="MEX3185359.1"/>
    </source>
</evidence>